<protein>
    <recommendedName>
        <fullName evidence="10">Carboxypeptidase</fullName>
        <ecNumber evidence="10">3.4.16.-</ecNumber>
    </recommendedName>
</protein>
<keyword evidence="5 10" id="KW-0645">Protease</keyword>
<evidence type="ECO:0000256" key="10">
    <source>
        <dbReference type="RuleBase" id="RU361156"/>
    </source>
</evidence>
<dbReference type="SUPFAM" id="SSF53474">
    <property type="entry name" value="alpha/beta-Hydrolases"/>
    <property type="match status" value="1"/>
</dbReference>
<dbReference type="GO" id="GO:0004185">
    <property type="term" value="F:serine-type carboxypeptidase activity"/>
    <property type="evidence" value="ECO:0007669"/>
    <property type="project" value="UniProtKB-UniRule"/>
</dbReference>
<evidence type="ECO:0000313" key="11">
    <source>
        <dbReference type="EMBL" id="CAH1279082.1"/>
    </source>
</evidence>
<keyword evidence="12" id="KW-1185">Reference proteome</keyword>
<proteinExistence type="inferred from homology"/>
<organism evidence="11 12">
    <name type="scientific">Diabrotica balteata</name>
    <name type="common">Banded cucumber beetle</name>
    <dbReference type="NCBI Taxonomy" id="107213"/>
    <lineage>
        <taxon>Eukaryota</taxon>
        <taxon>Metazoa</taxon>
        <taxon>Ecdysozoa</taxon>
        <taxon>Arthropoda</taxon>
        <taxon>Hexapoda</taxon>
        <taxon>Insecta</taxon>
        <taxon>Pterygota</taxon>
        <taxon>Neoptera</taxon>
        <taxon>Endopterygota</taxon>
        <taxon>Coleoptera</taxon>
        <taxon>Polyphaga</taxon>
        <taxon>Cucujiformia</taxon>
        <taxon>Chrysomeloidea</taxon>
        <taxon>Chrysomelidae</taxon>
        <taxon>Galerucinae</taxon>
        <taxon>Diabroticina</taxon>
        <taxon>Diabroticites</taxon>
        <taxon>Diabrotica</taxon>
    </lineage>
</organism>
<evidence type="ECO:0000256" key="8">
    <source>
        <dbReference type="ARBA" id="ARBA00023180"/>
    </source>
</evidence>
<dbReference type="InterPro" id="IPR001563">
    <property type="entry name" value="Peptidase_S10"/>
</dbReference>
<evidence type="ECO:0000256" key="1">
    <source>
        <dbReference type="ARBA" id="ARBA00004613"/>
    </source>
</evidence>
<comment type="subcellular location">
    <subcellularLocation>
        <location evidence="1">Secreted</location>
    </subcellularLocation>
</comment>
<gene>
    <name evidence="11" type="ORF">DIABBA_LOCUS7150</name>
</gene>
<dbReference type="Gene3D" id="3.40.50.1820">
    <property type="entry name" value="alpha/beta hydrolase"/>
    <property type="match status" value="1"/>
</dbReference>
<evidence type="ECO:0000256" key="3">
    <source>
        <dbReference type="ARBA" id="ARBA00022525"/>
    </source>
</evidence>
<keyword evidence="8" id="KW-0325">Glycoprotein</keyword>
<evidence type="ECO:0000256" key="4">
    <source>
        <dbReference type="ARBA" id="ARBA00022645"/>
    </source>
</evidence>
<feature type="signal peptide" evidence="10">
    <location>
        <begin position="1"/>
        <end position="16"/>
    </location>
</feature>
<sequence>MLRYLMFALMVQLSLGKRGFGPNDQDWGYVSVRKDSHMFWWLYYTTADVDKPTDKPLIIWLQGGPGVSSTGMGNFGEIGPLTTDLKNRSTSWVQWANLMFVDNPSGCGFSYVENGDYAKNNTEIAIDFVALLRGFYEQLPEFKDVPLYIFSESYGGKMTAEIALFIYKAQKRDELPSTLKGIGLGDAWVSPVDSIMTYAPYLLNVGVIDQEGHDKVMAVAKQLQDAVNREEWTIARNLWGPIIEEVDIQSFSVDIYNILTKQEDSQVKRERKLRDELEDLMNKEVKPALNLTRDWSEDGKVMIALTNDFMKSVPHIVEEVLNTTDIKVAVYNGQLDLIVDILGTMKWVKDMNFKGKEEWENAPRTGFSVDGFYEGYVKKAGNFGFYWVDRAGHMVPADNPSAMYYILRDVTNDFEV</sequence>
<keyword evidence="3" id="KW-0964">Secreted</keyword>
<evidence type="ECO:0000256" key="7">
    <source>
        <dbReference type="ARBA" id="ARBA00022801"/>
    </source>
</evidence>
<evidence type="ECO:0000256" key="6">
    <source>
        <dbReference type="ARBA" id="ARBA00022729"/>
    </source>
</evidence>
<reference evidence="11" key="1">
    <citation type="submission" date="2022-01" db="EMBL/GenBank/DDBJ databases">
        <authorList>
            <person name="King R."/>
        </authorList>
    </citation>
    <scope>NUCLEOTIDE SEQUENCE</scope>
</reference>
<comment type="similarity">
    <text evidence="2 10">Belongs to the peptidase S10 family.</text>
</comment>
<dbReference type="InterPro" id="IPR018202">
    <property type="entry name" value="Ser_caboxypep_ser_AS"/>
</dbReference>
<dbReference type="PRINTS" id="PR00724">
    <property type="entry name" value="CRBOXYPTASEC"/>
</dbReference>
<dbReference type="EMBL" id="OU898279">
    <property type="protein sequence ID" value="CAH1279082.1"/>
    <property type="molecule type" value="Genomic_DNA"/>
</dbReference>
<dbReference type="PANTHER" id="PTHR11802">
    <property type="entry name" value="SERINE PROTEASE FAMILY S10 SERINE CARBOXYPEPTIDASE"/>
    <property type="match status" value="1"/>
</dbReference>
<dbReference type="PANTHER" id="PTHR11802:SF3">
    <property type="entry name" value="RETINOID-INDUCIBLE SERINE CARBOXYPEPTIDASE"/>
    <property type="match status" value="1"/>
</dbReference>
<dbReference type="Pfam" id="PF00450">
    <property type="entry name" value="Peptidase_S10"/>
    <property type="match status" value="1"/>
</dbReference>
<dbReference type="PROSITE" id="PS00131">
    <property type="entry name" value="CARBOXYPEPT_SER_SER"/>
    <property type="match status" value="1"/>
</dbReference>
<dbReference type="InterPro" id="IPR029058">
    <property type="entry name" value="AB_hydrolase_fold"/>
</dbReference>
<dbReference type="Proteomes" id="UP001153709">
    <property type="component" value="Chromosome 4"/>
</dbReference>
<name>A0A9P0DW36_DIABA</name>
<evidence type="ECO:0000256" key="9">
    <source>
        <dbReference type="ARBA" id="ARBA00055847"/>
    </source>
</evidence>
<feature type="chain" id="PRO_5040532510" description="Carboxypeptidase" evidence="10">
    <location>
        <begin position="17"/>
        <end position="416"/>
    </location>
</feature>
<dbReference type="AlphaFoldDB" id="A0A9P0DW36"/>
<accession>A0A9P0DW36</accession>
<dbReference type="FunFam" id="3.40.50.1820:FF:000075">
    <property type="entry name" value="Carboxypeptidase"/>
    <property type="match status" value="1"/>
</dbReference>
<evidence type="ECO:0000256" key="2">
    <source>
        <dbReference type="ARBA" id="ARBA00009431"/>
    </source>
</evidence>
<dbReference type="GO" id="GO:0006508">
    <property type="term" value="P:proteolysis"/>
    <property type="evidence" value="ECO:0007669"/>
    <property type="project" value="UniProtKB-KW"/>
</dbReference>
<dbReference type="OrthoDB" id="443318at2759"/>
<evidence type="ECO:0000313" key="12">
    <source>
        <dbReference type="Proteomes" id="UP001153709"/>
    </source>
</evidence>
<dbReference type="GO" id="GO:0005576">
    <property type="term" value="C:extracellular region"/>
    <property type="evidence" value="ECO:0007669"/>
    <property type="project" value="UniProtKB-SubCell"/>
</dbReference>
<comment type="function">
    <text evidence="9">May be involved in vascular wall and kidney homeostasis.</text>
</comment>
<keyword evidence="7 10" id="KW-0378">Hydrolase</keyword>
<dbReference type="EC" id="3.4.16.-" evidence="10"/>
<keyword evidence="4 10" id="KW-0121">Carboxypeptidase</keyword>
<evidence type="ECO:0000256" key="5">
    <source>
        <dbReference type="ARBA" id="ARBA00022670"/>
    </source>
</evidence>
<keyword evidence="6 10" id="KW-0732">Signal</keyword>